<keyword evidence="2" id="KW-0540">Nuclease</keyword>
<proteinExistence type="predicted"/>
<dbReference type="SUPFAM" id="SSF52980">
    <property type="entry name" value="Restriction endonuclease-like"/>
    <property type="match status" value="1"/>
</dbReference>
<reference evidence="2 3" key="1">
    <citation type="submission" date="2019-07" db="EMBL/GenBank/DDBJ databases">
        <title>Paenibacillus ottowii sp. nov. isolated from a fermentation system processing bovine manure.</title>
        <authorList>
            <person name="Velazquez L.F."/>
            <person name="Rajbanshi S."/>
            <person name="Guan S."/>
            <person name="Hinchee M."/>
            <person name="Welsh A."/>
        </authorList>
    </citation>
    <scope>NUCLEOTIDE SEQUENCE [LARGE SCALE GENOMIC DNA]</scope>
    <source>
        <strain evidence="2 3">MS2379</strain>
    </source>
</reference>
<dbReference type="PANTHER" id="PTHR30015:SF6">
    <property type="entry name" value="SLL1429 PROTEIN"/>
    <property type="match status" value="1"/>
</dbReference>
<gene>
    <name evidence="2" type="ORF">FKV70_10045</name>
</gene>
<keyword evidence="2" id="KW-0378">Hydrolase</keyword>
<dbReference type="EMBL" id="VIJZ01000004">
    <property type="protein sequence ID" value="TQR98532.1"/>
    <property type="molecule type" value="Genomic_DNA"/>
</dbReference>
<dbReference type="GO" id="GO:0004519">
    <property type="term" value="F:endonuclease activity"/>
    <property type="evidence" value="ECO:0007669"/>
    <property type="project" value="UniProtKB-KW"/>
</dbReference>
<dbReference type="InterPro" id="IPR007560">
    <property type="entry name" value="Restrct_endonuc_IV_Mrr"/>
</dbReference>
<organism evidence="2 3">
    <name type="scientific">Paenibacillus ottowii</name>
    <dbReference type="NCBI Taxonomy" id="2315729"/>
    <lineage>
        <taxon>Bacteria</taxon>
        <taxon>Bacillati</taxon>
        <taxon>Bacillota</taxon>
        <taxon>Bacilli</taxon>
        <taxon>Bacillales</taxon>
        <taxon>Paenibacillaceae</taxon>
        <taxon>Paenibacillus</taxon>
    </lineage>
</organism>
<feature type="domain" description="Restriction endonuclease type IV Mrr" evidence="1">
    <location>
        <begin position="52"/>
        <end position="161"/>
    </location>
</feature>
<evidence type="ECO:0000313" key="2">
    <source>
        <dbReference type="EMBL" id="TQR98532.1"/>
    </source>
</evidence>
<protein>
    <submittedName>
        <fullName evidence="2">Restriction endonuclease</fullName>
    </submittedName>
</protein>
<comment type="caution">
    <text evidence="2">The sequence shown here is derived from an EMBL/GenBank/DDBJ whole genome shotgun (WGS) entry which is preliminary data.</text>
</comment>
<evidence type="ECO:0000259" key="1">
    <source>
        <dbReference type="Pfam" id="PF04471"/>
    </source>
</evidence>
<keyword evidence="3" id="KW-1185">Reference proteome</keyword>
<dbReference type="PANTHER" id="PTHR30015">
    <property type="entry name" value="MRR RESTRICTION SYSTEM PROTEIN"/>
    <property type="match status" value="1"/>
</dbReference>
<evidence type="ECO:0000313" key="3">
    <source>
        <dbReference type="Proteomes" id="UP000319219"/>
    </source>
</evidence>
<accession>A0ABY3B3T0</accession>
<name>A0ABY3B3T0_9BACL</name>
<sequence length="216" mass="25106">MYIFIVVGVIAVLLALALLRFLKKPKVQERYKVTQDIDPYKIGISEIDRMEDGKDFEIYLCKLFNCLGYSDVYKTQDSRDFGADLVFTDREGYRNVLQAKRYAVTNPVGLGAVQEVYSCMRFYRAKKSIVITSSKYTSSCEQLASYNGVKLLDRNDLIRMIELFQEQQHSKVKDIIEAEPYLSLDSWDDYRNNSKVIKRIVRLKNTRNKLCCNEGK</sequence>
<dbReference type="RefSeq" id="WP_142612750.1">
    <property type="nucleotide sequence ID" value="NZ_VIJZ01000004.1"/>
</dbReference>
<dbReference type="InterPro" id="IPR011856">
    <property type="entry name" value="tRNA_endonuc-like_dom_sf"/>
</dbReference>
<dbReference type="Proteomes" id="UP000319219">
    <property type="component" value="Unassembled WGS sequence"/>
</dbReference>
<keyword evidence="2" id="KW-0255">Endonuclease</keyword>
<dbReference type="Pfam" id="PF04471">
    <property type="entry name" value="Mrr_cat"/>
    <property type="match status" value="1"/>
</dbReference>
<dbReference type="Gene3D" id="3.40.1350.10">
    <property type="match status" value="1"/>
</dbReference>
<dbReference type="InterPro" id="IPR011335">
    <property type="entry name" value="Restrct_endonuc-II-like"/>
</dbReference>
<dbReference type="InterPro" id="IPR052906">
    <property type="entry name" value="Type_IV_Methyl-Rstrct_Enzyme"/>
</dbReference>